<dbReference type="EC" id="1.-.-.-" evidence="7"/>
<dbReference type="Pfam" id="PF01070">
    <property type="entry name" value="FMN_dh"/>
    <property type="match status" value="1"/>
</dbReference>
<comment type="caution">
    <text evidence="7">The sequence shown here is derived from an EMBL/GenBank/DDBJ whole genome shotgun (WGS) entry which is preliminary data.</text>
</comment>
<dbReference type="SUPFAM" id="SSF51395">
    <property type="entry name" value="FMN-linked oxidoreductases"/>
    <property type="match status" value="1"/>
</dbReference>
<dbReference type="PANTHER" id="PTHR10578">
    <property type="entry name" value="S -2-HYDROXY-ACID OXIDASE-RELATED"/>
    <property type="match status" value="1"/>
</dbReference>
<evidence type="ECO:0000256" key="3">
    <source>
        <dbReference type="ARBA" id="ARBA00022643"/>
    </source>
</evidence>
<dbReference type="InterPro" id="IPR000262">
    <property type="entry name" value="FMN-dep_DH"/>
</dbReference>
<evidence type="ECO:0000256" key="1">
    <source>
        <dbReference type="ARBA" id="ARBA00001917"/>
    </source>
</evidence>
<evidence type="ECO:0000259" key="6">
    <source>
        <dbReference type="PROSITE" id="PS51349"/>
    </source>
</evidence>
<organism evidence="7 8">
    <name type="scientific">Dactylosporangium cerinum</name>
    <dbReference type="NCBI Taxonomy" id="1434730"/>
    <lineage>
        <taxon>Bacteria</taxon>
        <taxon>Bacillati</taxon>
        <taxon>Actinomycetota</taxon>
        <taxon>Actinomycetes</taxon>
        <taxon>Micromonosporales</taxon>
        <taxon>Micromonosporaceae</taxon>
        <taxon>Dactylosporangium</taxon>
    </lineage>
</organism>
<proteinExistence type="inferred from homology"/>
<keyword evidence="3" id="KW-0288">FMN</keyword>
<keyword evidence="2" id="KW-0285">Flavoprotein</keyword>
<dbReference type="EMBL" id="JBHSIU010000089">
    <property type="protein sequence ID" value="MFC5006049.1"/>
    <property type="molecule type" value="Genomic_DNA"/>
</dbReference>
<dbReference type="PANTHER" id="PTHR10578:SF107">
    <property type="entry name" value="2-HYDROXYACID OXIDASE 1"/>
    <property type="match status" value="1"/>
</dbReference>
<evidence type="ECO:0000313" key="7">
    <source>
        <dbReference type="EMBL" id="MFC5006049.1"/>
    </source>
</evidence>
<accession>A0ABV9WCG9</accession>
<gene>
    <name evidence="7" type="ORF">ACFPIJ_50540</name>
</gene>
<comment type="cofactor">
    <cofactor evidence="1">
        <name>FMN</name>
        <dbReference type="ChEBI" id="CHEBI:58210"/>
    </cofactor>
</comment>
<keyword evidence="4 7" id="KW-0560">Oxidoreductase</keyword>
<sequence length="375" mass="38820">MPATDWADLEATEAAARLRLPEEVYDYFAGGAGDETTLAANVASWRQRLLAPRVLRGVSGVDAGVEVLGCRMTTPIAVAPMGLQRMAHPDGEIATAAAAAATDTVLSVSTYATSTVEEVAAAGGVQWFQAYVLRDRGLSRDLLQRAAAVGYRAVLLTVDAPIAGDRRRDRRHGYRLPTGANLRLANFPESGQVSASYSIELENTLTPDLIGWVADVSGLPVAVKGVLRGDDAKVVVAAGASGVVVSNHGGRQMDGAVATADALVEVAAALSDTPAHVLVDGGIRTGADAVRALALGAHAVLVGRPVLWALAVGGEAGVRGLLTALREDLLRTMALCGVSSVAEIGPDLLRGRVVAEAPAHRMTVRPHKRFPGATA</sequence>
<dbReference type="Proteomes" id="UP001595912">
    <property type="component" value="Unassembled WGS sequence"/>
</dbReference>
<protein>
    <submittedName>
        <fullName evidence="7">Alpha-hydroxy acid oxidase</fullName>
        <ecNumber evidence="7">1.-.-.-</ecNumber>
    </submittedName>
</protein>
<evidence type="ECO:0000313" key="8">
    <source>
        <dbReference type="Proteomes" id="UP001595912"/>
    </source>
</evidence>
<dbReference type="Gene3D" id="3.20.20.70">
    <property type="entry name" value="Aldolase class I"/>
    <property type="match status" value="1"/>
</dbReference>
<dbReference type="PIRSF" id="PIRSF000138">
    <property type="entry name" value="Al-hdrx_acd_dh"/>
    <property type="match status" value="1"/>
</dbReference>
<keyword evidence="8" id="KW-1185">Reference proteome</keyword>
<dbReference type="InterPro" id="IPR012133">
    <property type="entry name" value="Alpha-hydoxy_acid_DH_FMN"/>
</dbReference>
<evidence type="ECO:0000256" key="4">
    <source>
        <dbReference type="ARBA" id="ARBA00023002"/>
    </source>
</evidence>
<comment type="similarity">
    <text evidence="5">Belongs to the FMN-dependent alpha-hydroxy acid dehydrogenase family.</text>
</comment>
<dbReference type="PROSITE" id="PS00557">
    <property type="entry name" value="FMN_HYDROXY_ACID_DH_1"/>
    <property type="match status" value="1"/>
</dbReference>
<feature type="domain" description="FMN hydroxy acid dehydrogenase" evidence="6">
    <location>
        <begin position="1"/>
        <end position="354"/>
    </location>
</feature>
<name>A0ABV9WCG9_9ACTN</name>
<dbReference type="PROSITE" id="PS51349">
    <property type="entry name" value="FMN_HYDROXY_ACID_DH_2"/>
    <property type="match status" value="1"/>
</dbReference>
<evidence type="ECO:0000256" key="5">
    <source>
        <dbReference type="ARBA" id="ARBA00024042"/>
    </source>
</evidence>
<dbReference type="RefSeq" id="WP_380126644.1">
    <property type="nucleotide sequence ID" value="NZ_JBHSIU010000089.1"/>
</dbReference>
<dbReference type="GO" id="GO:0016491">
    <property type="term" value="F:oxidoreductase activity"/>
    <property type="evidence" value="ECO:0007669"/>
    <property type="project" value="UniProtKB-KW"/>
</dbReference>
<dbReference type="CDD" id="cd02809">
    <property type="entry name" value="alpha_hydroxyacid_oxid_FMN"/>
    <property type="match status" value="1"/>
</dbReference>
<dbReference type="InterPro" id="IPR008259">
    <property type="entry name" value="FMN_hydac_DH_AS"/>
</dbReference>
<dbReference type="InterPro" id="IPR013785">
    <property type="entry name" value="Aldolase_TIM"/>
</dbReference>
<dbReference type="InterPro" id="IPR037396">
    <property type="entry name" value="FMN_HAD"/>
</dbReference>
<evidence type="ECO:0000256" key="2">
    <source>
        <dbReference type="ARBA" id="ARBA00022630"/>
    </source>
</evidence>
<reference evidence="8" key="1">
    <citation type="journal article" date="2019" name="Int. J. Syst. Evol. Microbiol.">
        <title>The Global Catalogue of Microorganisms (GCM) 10K type strain sequencing project: providing services to taxonomists for standard genome sequencing and annotation.</title>
        <authorList>
            <consortium name="The Broad Institute Genomics Platform"/>
            <consortium name="The Broad Institute Genome Sequencing Center for Infectious Disease"/>
            <person name="Wu L."/>
            <person name="Ma J."/>
        </authorList>
    </citation>
    <scope>NUCLEOTIDE SEQUENCE [LARGE SCALE GENOMIC DNA]</scope>
    <source>
        <strain evidence="8">CGMCC 4.7152</strain>
    </source>
</reference>